<evidence type="ECO:0000313" key="6">
    <source>
        <dbReference type="EMBL" id="KAF6044280.1"/>
    </source>
</evidence>
<evidence type="ECO:0000256" key="5">
    <source>
        <dbReference type="SAM" id="MobiDB-lite"/>
    </source>
</evidence>
<evidence type="ECO:0000256" key="1">
    <source>
        <dbReference type="ARBA" id="ARBA00022574"/>
    </source>
</evidence>
<evidence type="ECO:0000256" key="4">
    <source>
        <dbReference type="PROSITE-ProRule" id="PRU00221"/>
    </source>
</evidence>
<protein>
    <submittedName>
        <fullName evidence="6">WD domain, G-beta repeat family protein</fullName>
    </submittedName>
</protein>
<dbReference type="SMART" id="SM00320">
    <property type="entry name" value="WD40"/>
    <property type="match status" value="5"/>
</dbReference>
<dbReference type="SUPFAM" id="SSF50978">
    <property type="entry name" value="WD40 repeat-like"/>
    <property type="match status" value="1"/>
</dbReference>
<dbReference type="InterPro" id="IPR040132">
    <property type="entry name" value="Tex1/THOC3"/>
</dbReference>
<dbReference type="PANTHER" id="PTHR22839">
    <property type="entry name" value="THO COMPLEX SUBUNIT 3 THO3"/>
    <property type="match status" value="1"/>
</dbReference>
<feature type="region of interest" description="Disordered" evidence="5">
    <location>
        <begin position="346"/>
        <end position="366"/>
    </location>
</feature>
<sequence>MSSADPAVKYHKLFFQKMSPQVLRDKPLAGHTSSSSEIITITINNCGTRLVTSRTDKSLRIWKCQSDRIIDPIIIEDAHSKAVESISWDPNSESTFATVGRDEYIKIWRGSTGALENVIKTPLQNLKLIRYSLDGELVIVVDRESNVLCFATNQNYKIVNQFKVSDYVYDLKWFNYKHEFFIMALHDGSVPVYKVTDTNERDEGGNSAGGGSGVDITSKTTLTGHRSSATSLSISPRGHYFTIGASEGVVSKWSTKSMVNSGVMTNIDEVVSSIDISHDGAFVAVSFDKDSNSIIYDLETCEELFQVPNSASGDMTFSSICWFPNKAAFAYSSDFGTTLSWMRKTDRGDRAERVERGGGLTGPRRK</sequence>
<dbReference type="EMBL" id="JABWAB010000011">
    <property type="protein sequence ID" value="KAF6044280.1"/>
    <property type="molecule type" value="Genomic_DNA"/>
</dbReference>
<dbReference type="GO" id="GO:0006406">
    <property type="term" value="P:mRNA export from nucleus"/>
    <property type="evidence" value="ECO:0007669"/>
    <property type="project" value="InterPro"/>
</dbReference>
<dbReference type="GO" id="GO:0000445">
    <property type="term" value="C:THO complex part of transcription export complex"/>
    <property type="evidence" value="ECO:0007669"/>
    <property type="project" value="TreeGrafter"/>
</dbReference>
<proteinExistence type="inferred from homology"/>
<dbReference type="PROSITE" id="PS50294">
    <property type="entry name" value="WD_REPEATS_REGION"/>
    <property type="match status" value="1"/>
</dbReference>
<dbReference type="PANTHER" id="PTHR22839:SF0">
    <property type="entry name" value="THO COMPLEX SUBUNIT 3"/>
    <property type="match status" value="1"/>
</dbReference>
<feature type="repeat" description="WD" evidence="4">
    <location>
        <begin position="76"/>
        <end position="118"/>
    </location>
</feature>
<evidence type="ECO:0000313" key="7">
    <source>
        <dbReference type="Proteomes" id="UP000590412"/>
    </source>
</evidence>
<dbReference type="OrthoDB" id="340259at2759"/>
<feature type="compositionally biased region" description="Basic and acidic residues" evidence="5">
    <location>
        <begin position="346"/>
        <end position="356"/>
    </location>
</feature>
<dbReference type="Pfam" id="PF00400">
    <property type="entry name" value="WD40"/>
    <property type="match status" value="3"/>
</dbReference>
<gene>
    <name evidence="6" type="ORF">FOB60_005373</name>
</gene>
<dbReference type="PROSITE" id="PS50082">
    <property type="entry name" value="WD_REPEATS_2"/>
    <property type="match status" value="3"/>
</dbReference>
<evidence type="ECO:0000256" key="3">
    <source>
        <dbReference type="ARBA" id="ARBA00046343"/>
    </source>
</evidence>
<dbReference type="Proteomes" id="UP000590412">
    <property type="component" value="Unassembled WGS sequence"/>
</dbReference>
<keyword evidence="2" id="KW-0677">Repeat</keyword>
<dbReference type="InterPro" id="IPR001680">
    <property type="entry name" value="WD40_rpt"/>
</dbReference>
<organism evidence="6 7">
    <name type="scientific">Candida parapsilosis</name>
    <name type="common">Yeast</name>
    <dbReference type="NCBI Taxonomy" id="5480"/>
    <lineage>
        <taxon>Eukaryota</taxon>
        <taxon>Fungi</taxon>
        <taxon>Dikarya</taxon>
        <taxon>Ascomycota</taxon>
        <taxon>Saccharomycotina</taxon>
        <taxon>Pichiomycetes</taxon>
        <taxon>Debaryomycetaceae</taxon>
        <taxon>Candida/Lodderomyces clade</taxon>
        <taxon>Candida</taxon>
    </lineage>
</organism>
<dbReference type="AlphaFoldDB" id="A0A8X7T8Q3"/>
<dbReference type="Gene3D" id="2.130.10.10">
    <property type="entry name" value="YVTN repeat-like/Quinoprotein amine dehydrogenase"/>
    <property type="match status" value="2"/>
</dbReference>
<dbReference type="InterPro" id="IPR036322">
    <property type="entry name" value="WD40_repeat_dom_sf"/>
</dbReference>
<comment type="similarity">
    <text evidence="3">Belongs to the THOC3 family.</text>
</comment>
<dbReference type="InterPro" id="IPR015943">
    <property type="entry name" value="WD40/YVTN_repeat-like_dom_sf"/>
</dbReference>
<name>A0A8X7T8Q3_CANPA</name>
<evidence type="ECO:0000256" key="2">
    <source>
        <dbReference type="ARBA" id="ARBA00022737"/>
    </source>
</evidence>
<feature type="compositionally biased region" description="Gly residues" evidence="5">
    <location>
        <begin position="357"/>
        <end position="366"/>
    </location>
</feature>
<feature type="repeat" description="WD" evidence="4">
    <location>
        <begin position="31"/>
        <end position="72"/>
    </location>
</feature>
<reference evidence="6" key="1">
    <citation type="submission" date="2020-03" db="EMBL/GenBank/DDBJ databases">
        <title>FDA dAtabase for Regulatory Grade micrObial Sequences (FDA-ARGOS): Supporting development and validation of Infectious Disease Dx tests.</title>
        <authorList>
            <person name="Campos J."/>
            <person name="Goldberg B."/>
            <person name="Tallon L."/>
            <person name="Sadzewicz L."/>
            <person name="Vavikolanu K."/>
            <person name="Mehta A."/>
            <person name="Aluvathingal J."/>
            <person name="Nadendla S."/>
            <person name="Nandy P."/>
            <person name="Geyer C."/>
            <person name="Yan Y."/>
            <person name="Sichtig H."/>
        </authorList>
    </citation>
    <scope>NUCLEOTIDE SEQUENCE [LARGE SCALE GENOMIC DNA]</scope>
    <source>
        <strain evidence="6">FDAARGOS_652</strain>
    </source>
</reference>
<keyword evidence="1 4" id="KW-0853">WD repeat</keyword>
<feature type="repeat" description="WD" evidence="4">
    <location>
        <begin position="222"/>
        <end position="257"/>
    </location>
</feature>
<accession>A0A8X7T8Q3</accession>
<comment type="caution">
    <text evidence="6">The sequence shown here is derived from an EMBL/GenBank/DDBJ whole genome shotgun (WGS) entry which is preliminary data.</text>
</comment>